<dbReference type="PROSITE" id="PS51257">
    <property type="entry name" value="PROKAR_LIPOPROTEIN"/>
    <property type="match status" value="1"/>
</dbReference>
<sequence length="460" mass="52110">MKFNYIIQLSFILSAIALLSSCVDQLDLKPAQNVEPEIALGSSTAISRVLIGAYADLRNEDLWGGRTILYAEMLGANNEIRWEGTFNQPREIFNKSIITNNTFITDTWLRAYSAINSINNILDAINLVDEADRDRIRGEALFIRGAVYFELVKLYGLPYSAGNTDTNLAVPIMLTPTTEVEEVTLDPRNTVEEVYQQVLADLETAEDLLPESNEFFARNYVASALLSRVYLQMERFDDARDAADRAITNATANGKSLVNNYMEAFNNEADTQEDLFAIQVNAQDPENNMHLFYSTPDFGGRGGDVTILDTHVSQYEAGDERLEQFVVRAGERRTDKWRDQFRNVKVIRLAEMYLTRAEANFRLGTSVGATPLEDINRIRLRVSLEPKTSLSLEEILLERKLELAHEGHFIHDIKRTRGEIQDNNDNSLQYDYDDPNLVFPIPQREMDANPELVQNPGYGG</sequence>
<dbReference type="Gene3D" id="1.25.40.390">
    <property type="match status" value="1"/>
</dbReference>
<evidence type="ECO:0000313" key="9">
    <source>
        <dbReference type="EMBL" id="MDN3688154.1"/>
    </source>
</evidence>
<dbReference type="Proteomes" id="UP001236663">
    <property type="component" value="Unassembled WGS sequence"/>
</dbReference>
<feature type="domain" description="SusD-like N-terminal" evidence="8">
    <location>
        <begin position="26"/>
        <end position="231"/>
    </location>
</feature>
<keyword evidence="10" id="KW-1185">Reference proteome</keyword>
<accession>A0ABT8C7Y1</accession>
<dbReference type="InterPro" id="IPR033985">
    <property type="entry name" value="SusD-like_N"/>
</dbReference>
<evidence type="ECO:0000256" key="2">
    <source>
        <dbReference type="ARBA" id="ARBA00006275"/>
    </source>
</evidence>
<dbReference type="Gene3D" id="1.25.40.900">
    <property type="match status" value="1"/>
</dbReference>
<proteinExistence type="inferred from homology"/>
<evidence type="ECO:0000313" key="10">
    <source>
        <dbReference type="Proteomes" id="UP001236663"/>
    </source>
</evidence>
<dbReference type="Gene3D" id="2.20.20.130">
    <property type="match status" value="1"/>
</dbReference>
<dbReference type="Pfam" id="PF07980">
    <property type="entry name" value="SusD_RagB"/>
    <property type="match status" value="1"/>
</dbReference>
<evidence type="ECO:0000259" key="8">
    <source>
        <dbReference type="Pfam" id="PF14322"/>
    </source>
</evidence>
<comment type="similarity">
    <text evidence="2">Belongs to the SusD family.</text>
</comment>
<feature type="signal peptide" evidence="6">
    <location>
        <begin position="1"/>
        <end position="20"/>
    </location>
</feature>
<dbReference type="CDD" id="cd08977">
    <property type="entry name" value="SusD"/>
    <property type="match status" value="1"/>
</dbReference>
<keyword evidence="3 6" id="KW-0732">Signal</keyword>
<keyword evidence="4" id="KW-0472">Membrane</keyword>
<dbReference type="SUPFAM" id="SSF48452">
    <property type="entry name" value="TPR-like"/>
    <property type="match status" value="1"/>
</dbReference>
<dbReference type="InterPro" id="IPR011990">
    <property type="entry name" value="TPR-like_helical_dom_sf"/>
</dbReference>
<organism evidence="9 10">
    <name type="scientific">Cyclobacterium jeungdonense</name>
    <dbReference type="NCBI Taxonomy" id="708087"/>
    <lineage>
        <taxon>Bacteria</taxon>
        <taxon>Pseudomonadati</taxon>
        <taxon>Bacteroidota</taxon>
        <taxon>Cytophagia</taxon>
        <taxon>Cytophagales</taxon>
        <taxon>Cyclobacteriaceae</taxon>
        <taxon>Cyclobacterium</taxon>
    </lineage>
</organism>
<feature type="domain" description="RagB/SusD" evidence="7">
    <location>
        <begin position="342"/>
        <end position="458"/>
    </location>
</feature>
<feature type="chain" id="PRO_5047099377" evidence="6">
    <location>
        <begin position="21"/>
        <end position="460"/>
    </location>
</feature>
<keyword evidence="5" id="KW-0998">Cell outer membrane</keyword>
<evidence type="ECO:0000256" key="4">
    <source>
        <dbReference type="ARBA" id="ARBA00023136"/>
    </source>
</evidence>
<protein>
    <submittedName>
        <fullName evidence="9">RagB/SusD family nutrient uptake outer membrane protein</fullName>
    </submittedName>
</protein>
<dbReference type="Pfam" id="PF14322">
    <property type="entry name" value="SusD-like_3"/>
    <property type="match status" value="1"/>
</dbReference>
<reference evidence="10" key="1">
    <citation type="journal article" date="2019" name="Int. J. Syst. Evol. Microbiol.">
        <title>The Global Catalogue of Microorganisms (GCM) 10K type strain sequencing project: providing services to taxonomists for standard genome sequencing and annotation.</title>
        <authorList>
            <consortium name="The Broad Institute Genomics Platform"/>
            <consortium name="The Broad Institute Genome Sequencing Center for Infectious Disease"/>
            <person name="Wu L."/>
            <person name="Ma J."/>
        </authorList>
    </citation>
    <scope>NUCLEOTIDE SEQUENCE [LARGE SCALE GENOMIC DNA]</scope>
    <source>
        <strain evidence="10">CECT 7706</strain>
    </source>
</reference>
<comment type="subcellular location">
    <subcellularLocation>
        <location evidence="1">Cell outer membrane</location>
    </subcellularLocation>
</comment>
<gene>
    <name evidence="9" type="ORF">QWZ15_09960</name>
</gene>
<dbReference type="EMBL" id="JAUFQS010000008">
    <property type="protein sequence ID" value="MDN3688154.1"/>
    <property type="molecule type" value="Genomic_DNA"/>
</dbReference>
<evidence type="ECO:0000259" key="7">
    <source>
        <dbReference type="Pfam" id="PF07980"/>
    </source>
</evidence>
<name>A0ABT8C7Y1_9BACT</name>
<dbReference type="RefSeq" id="WP_163387057.1">
    <property type="nucleotide sequence ID" value="NZ_JAUFQS010000008.1"/>
</dbReference>
<comment type="caution">
    <text evidence="9">The sequence shown here is derived from an EMBL/GenBank/DDBJ whole genome shotgun (WGS) entry which is preliminary data.</text>
</comment>
<evidence type="ECO:0000256" key="3">
    <source>
        <dbReference type="ARBA" id="ARBA00022729"/>
    </source>
</evidence>
<evidence type="ECO:0000256" key="1">
    <source>
        <dbReference type="ARBA" id="ARBA00004442"/>
    </source>
</evidence>
<evidence type="ECO:0000256" key="5">
    <source>
        <dbReference type="ARBA" id="ARBA00023237"/>
    </source>
</evidence>
<evidence type="ECO:0000256" key="6">
    <source>
        <dbReference type="SAM" id="SignalP"/>
    </source>
</evidence>
<dbReference type="InterPro" id="IPR012944">
    <property type="entry name" value="SusD_RagB_dom"/>
</dbReference>